<gene>
    <name evidence="3" type="ORF">FNL38_103588</name>
</gene>
<dbReference type="EMBL" id="VNIQ01000003">
    <property type="protein sequence ID" value="TYQ05237.1"/>
    <property type="molecule type" value="Genomic_DNA"/>
</dbReference>
<dbReference type="PANTHER" id="PTHR40763">
    <property type="entry name" value="MEMBRANE PROTEIN-RELATED"/>
    <property type="match status" value="1"/>
</dbReference>
<feature type="transmembrane region" description="Helical" evidence="1">
    <location>
        <begin position="97"/>
        <end position="116"/>
    </location>
</feature>
<keyword evidence="1" id="KW-0812">Transmembrane</keyword>
<evidence type="ECO:0000313" key="3">
    <source>
        <dbReference type="EMBL" id="TYQ05237.1"/>
    </source>
</evidence>
<organism evidence="3">
    <name type="scientific">Nocardia globerula</name>
    <dbReference type="NCBI Taxonomy" id="1818"/>
    <lineage>
        <taxon>Bacteria</taxon>
        <taxon>Bacillati</taxon>
        <taxon>Actinomycetota</taxon>
        <taxon>Actinomycetes</taxon>
        <taxon>Mycobacteriales</taxon>
        <taxon>Nocardiaceae</taxon>
        <taxon>Nocardia</taxon>
    </lineage>
</organism>
<evidence type="ECO:0000256" key="1">
    <source>
        <dbReference type="SAM" id="Phobius"/>
    </source>
</evidence>
<name>A0A652YRR2_NOCGL</name>
<dbReference type="InterPro" id="IPR012551">
    <property type="entry name" value="DUF1707_SHOCT-like"/>
</dbReference>
<dbReference type="PANTHER" id="PTHR40763:SF4">
    <property type="entry name" value="DUF1707 DOMAIN-CONTAINING PROTEIN"/>
    <property type="match status" value="1"/>
</dbReference>
<reference evidence="3" key="1">
    <citation type="submission" date="2019-07" db="EMBL/GenBank/DDBJ databases">
        <title>Genomic Encyclopedia of Type Strains, Phase IV (KMG-IV): sequencing the most valuable type-strain genomes for metagenomic binning, comparative biology and taxonomic classification.</title>
        <authorList>
            <person name="Goeker M."/>
        </authorList>
    </citation>
    <scope>NUCLEOTIDE SEQUENCE</scope>
    <source>
        <strain evidence="3">DSM 44596</strain>
    </source>
</reference>
<accession>A0A652YRR2</accession>
<proteinExistence type="predicted"/>
<dbReference type="Pfam" id="PF08044">
    <property type="entry name" value="DUF1707"/>
    <property type="match status" value="1"/>
</dbReference>
<protein>
    <submittedName>
        <fullName evidence="3">Uncharacterized protein DUF1707</fullName>
    </submittedName>
</protein>
<keyword evidence="1" id="KW-1133">Transmembrane helix</keyword>
<sequence>MGRDLSFVPVRELGWVGERGMTTNSSRTRARDVDRSDTCAVLDAALSDGQITVDEHATRTASAMTATTLGQLDLLVHDLQKATLRNAVAKVRRIDKIWYVAAASVVLAAMVGFLTLSADDSSPAPLPVAAQGAEPLAPIVSSTLNTVTASGIREFITRYNNKFGTTVIDSANFFDDHASVTRAAAISPNLEEDIDFRGGFTTSEGSTSRLASTTTFDLATVDIDKLAGYLAGASTNLNVPDAEITHISMSSSSQDPRISIYASNDLGASGSMELTPDGRPIRLAPFTPR</sequence>
<evidence type="ECO:0000259" key="2">
    <source>
        <dbReference type="Pfam" id="PF08044"/>
    </source>
</evidence>
<dbReference type="AlphaFoldDB" id="A0A652YRR2"/>
<keyword evidence="1" id="KW-0472">Membrane</keyword>
<feature type="domain" description="DUF1707" evidence="2">
    <location>
        <begin position="28"/>
        <end position="80"/>
    </location>
</feature>
<comment type="caution">
    <text evidence="3">The sequence shown here is derived from an EMBL/GenBank/DDBJ whole genome shotgun (WGS) entry which is preliminary data.</text>
</comment>